<evidence type="ECO:0000313" key="2">
    <source>
        <dbReference type="Proteomes" id="UP001595075"/>
    </source>
</evidence>
<organism evidence="1 2">
    <name type="scientific">Oculimacula yallundae</name>
    <dbReference type="NCBI Taxonomy" id="86028"/>
    <lineage>
        <taxon>Eukaryota</taxon>
        <taxon>Fungi</taxon>
        <taxon>Dikarya</taxon>
        <taxon>Ascomycota</taxon>
        <taxon>Pezizomycotina</taxon>
        <taxon>Leotiomycetes</taxon>
        <taxon>Helotiales</taxon>
        <taxon>Ploettnerulaceae</taxon>
        <taxon>Oculimacula</taxon>
    </lineage>
</organism>
<sequence>MFTFYHRKRGYSILSHCIMIVVTPNANPSPSQPYAHKRQCMCRLPNPIQPFPLYYTKAVRPCPSTDPSPKLLKH</sequence>
<protein>
    <submittedName>
        <fullName evidence="1">Uncharacterized protein</fullName>
    </submittedName>
</protein>
<accession>A0ABR4BYX4</accession>
<keyword evidence="2" id="KW-1185">Reference proteome</keyword>
<gene>
    <name evidence="1" type="ORF">VTL71DRAFT_5933</name>
</gene>
<evidence type="ECO:0000313" key="1">
    <source>
        <dbReference type="EMBL" id="KAL2062861.1"/>
    </source>
</evidence>
<proteinExistence type="predicted"/>
<dbReference type="EMBL" id="JAZHXI010000016">
    <property type="protein sequence ID" value="KAL2062861.1"/>
    <property type="molecule type" value="Genomic_DNA"/>
</dbReference>
<name>A0ABR4BYX4_9HELO</name>
<comment type="caution">
    <text evidence="1">The sequence shown here is derived from an EMBL/GenBank/DDBJ whole genome shotgun (WGS) entry which is preliminary data.</text>
</comment>
<dbReference type="Proteomes" id="UP001595075">
    <property type="component" value="Unassembled WGS sequence"/>
</dbReference>
<reference evidence="1 2" key="1">
    <citation type="journal article" date="2024" name="Commun. Biol.">
        <title>Comparative genomic analysis of thermophilic fungi reveals convergent evolutionary adaptations and gene losses.</title>
        <authorList>
            <person name="Steindorff A.S."/>
            <person name="Aguilar-Pontes M.V."/>
            <person name="Robinson A.J."/>
            <person name="Andreopoulos B."/>
            <person name="LaButti K."/>
            <person name="Kuo A."/>
            <person name="Mondo S."/>
            <person name="Riley R."/>
            <person name="Otillar R."/>
            <person name="Haridas S."/>
            <person name="Lipzen A."/>
            <person name="Grimwood J."/>
            <person name="Schmutz J."/>
            <person name="Clum A."/>
            <person name="Reid I.D."/>
            <person name="Moisan M.C."/>
            <person name="Butler G."/>
            <person name="Nguyen T.T.M."/>
            <person name="Dewar K."/>
            <person name="Conant G."/>
            <person name="Drula E."/>
            <person name="Henrissat B."/>
            <person name="Hansel C."/>
            <person name="Singer S."/>
            <person name="Hutchinson M.I."/>
            <person name="de Vries R.P."/>
            <person name="Natvig D.O."/>
            <person name="Powell A.J."/>
            <person name="Tsang A."/>
            <person name="Grigoriev I.V."/>
        </authorList>
    </citation>
    <scope>NUCLEOTIDE SEQUENCE [LARGE SCALE GENOMIC DNA]</scope>
    <source>
        <strain evidence="1 2">CBS 494.80</strain>
    </source>
</reference>